<dbReference type="CDD" id="cd03811">
    <property type="entry name" value="GT4_GT28_WabH-like"/>
    <property type="match status" value="1"/>
</dbReference>
<dbReference type="Gene3D" id="3.40.50.2000">
    <property type="entry name" value="Glycogen Phosphorylase B"/>
    <property type="match status" value="2"/>
</dbReference>
<dbReference type="AlphaFoldDB" id="A0A5B7YBL2"/>
<sequence length="363" mass="39749">MKILHIASGDTWAGAEVQVWTLCTELVKQGQTVHAIILNPGRLAEMLAESGVTVTVLDERRFGFAKLLEKIKLELHRWQPDVIHTHRQKENILGSLANKMTISVPGFRTVHGAPEFTPSLKQRIQIGADRFTGKRLQHGIISVSDDLTQKLTGQFPASKIHTIANGIDPEAVRKDASAHDGEVAINDQTNSLHVGFVGRMESVKRVDLFLQMAELIHHNANTEHPVHFHLFGGGSLLEEHKSWATRHNLNEFVTFHGHTTIIRSWIARMNLLVMPSDHEGLPMTALESLALGVPMVTHATGGLIPLLKTAGCNGLVEKHCAAGYAERVEALLKAPPSVALPEAYTAARNANEIVALYQSALTG</sequence>
<feature type="domain" description="Glycosyltransferase subfamily 4-like N-terminal" evidence="1">
    <location>
        <begin position="14"/>
        <end position="170"/>
    </location>
</feature>
<evidence type="ECO:0000259" key="1">
    <source>
        <dbReference type="Pfam" id="PF13439"/>
    </source>
</evidence>
<dbReference type="GO" id="GO:0016757">
    <property type="term" value="F:glycosyltransferase activity"/>
    <property type="evidence" value="ECO:0007669"/>
    <property type="project" value="UniProtKB-ARBA"/>
</dbReference>
<accession>A0A5B7YBL2</accession>
<dbReference type="RefSeq" id="WP_139755657.1">
    <property type="nucleotide sequence ID" value="NZ_CP039852.1"/>
</dbReference>
<dbReference type="OrthoDB" id="9775208at2"/>
<name>A0A5B7YBL2_9ALTE</name>
<gene>
    <name evidence="2" type="ORF">FBQ74_05135</name>
</gene>
<evidence type="ECO:0000313" key="3">
    <source>
        <dbReference type="Proteomes" id="UP000304912"/>
    </source>
</evidence>
<proteinExistence type="predicted"/>
<dbReference type="PANTHER" id="PTHR12526:SF637">
    <property type="entry name" value="GLYCOSYLTRANSFERASE EPSF-RELATED"/>
    <property type="match status" value="1"/>
</dbReference>
<protein>
    <submittedName>
        <fullName evidence="2">Glycosyltransferase</fullName>
    </submittedName>
</protein>
<keyword evidence="2" id="KW-0808">Transferase</keyword>
<organism evidence="2 3">
    <name type="scientific">Salinimonas iocasae</name>
    <dbReference type="NCBI Taxonomy" id="2572577"/>
    <lineage>
        <taxon>Bacteria</taxon>
        <taxon>Pseudomonadati</taxon>
        <taxon>Pseudomonadota</taxon>
        <taxon>Gammaproteobacteria</taxon>
        <taxon>Alteromonadales</taxon>
        <taxon>Alteromonadaceae</taxon>
        <taxon>Alteromonas/Salinimonas group</taxon>
        <taxon>Salinimonas</taxon>
    </lineage>
</organism>
<evidence type="ECO:0000313" key="2">
    <source>
        <dbReference type="EMBL" id="QCZ92908.1"/>
    </source>
</evidence>
<reference evidence="2 3" key="1">
    <citation type="submission" date="2019-04" db="EMBL/GenBank/DDBJ databases">
        <title>Salinimonas iocasae sp. nov., a halophilic bacterium isolated from the outer tube casing of tubeworms in Okinawa Trough.</title>
        <authorList>
            <person name="Zhang H."/>
            <person name="Wang H."/>
            <person name="Li C."/>
        </authorList>
    </citation>
    <scope>NUCLEOTIDE SEQUENCE [LARGE SCALE GENOMIC DNA]</scope>
    <source>
        <strain evidence="2 3">KX18D6</strain>
    </source>
</reference>
<dbReference type="InterPro" id="IPR028098">
    <property type="entry name" value="Glyco_trans_4-like_N"/>
</dbReference>
<dbReference type="EMBL" id="CP039852">
    <property type="protein sequence ID" value="QCZ92908.1"/>
    <property type="molecule type" value="Genomic_DNA"/>
</dbReference>
<dbReference type="SUPFAM" id="SSF53756">
    <property type="entry name" value="UDP-Glycosyltransferase/glycogen phosphorylase"/>
    <property type="match status" value="1"/>
</dbReference>
<dbReference type="Proteomes" id="UP000304912">
    <property type="component" value="Chromosome"/>
</dbReference>
<dbReference type="Pfam" id="PF13692">
    <property type="entry name" value="Glyco_trans_1_4"/>
    <property type="match status" value="1"/>
</dbReference>
<dbReference type="KEGG" id="salk:FBQ74_05135"/>
<keyword evidence="3" id="KW-1185">Reference proteome</keyword>
<dbReference type="PANTHER" id="PTHR12526">
    <property type="entry name" value="GLYCOSYLTRANSFERASE"/>
    <property type="match status" value="1"/>
</dbReference>
<dbReference type="Pfam" id="PF13439">
    <property type="entry name" value="Glyco_transf_4"/>
    <property type="match status" value="1"/>
</dbReference>